<keyword evidence="3" id="KW-1185">Reference proteome</keyword>
<comment type="caution">
    <text evidence="2">The sequence shown here is derived from an EMBL/GenBank/DDBJ whole genome shotgun (WGS) entry which is preliminary data.</text>
</comment>
<protein>
    <submittedName>
        <fullName evidence="2">Uncharacterized protein</fullName>
    </submittedName>
</protein>
<proteinExistence type="predicted"/>
<reference evidence="2" key="1">
    <citation type="submission" date="2023-03" db="EMBL/GenBank/DDBJ databases">
        <title>Massive genome expansion in bonnet fungi (Mycena s.s.) driven by repeated elements and novel gene families across ecological guilds.</title>
        <authorList>
            <consortium name="Lawrence Berkeley National Laboratory"/>
            <person name="Harder C.B."/>
            <person name="Miyauchi S."/>
            <person name="Viragh M."/>
            <person name="Kuo A."/>
            <person name="Thoen E."/>
            <person name="Andreopoulos B."/>
            <person name="Lu D."/>
            <person name="Skrede I."/>
            <person name="Drula E."/>
            <person name="Henrissat B."/>
            <person name="Morin E."/>
            <person name="Kohler A."/>
            <person name="Barry K."/>
            <person name="LaButti K."/>
            <person name="Morin E."/>
            <person name="Salamov A."/>
            <person name="Lipzen A."/>
            <person name="Mereny Z."/>
            <person name="Hegedus B."/>
            <person name="Baldrian P."/>
            <person name="Stursova M."/>
            <person name="Weitz H."/>
            <person name="Taylor A."/>
            <person name="Grigoriev I.V."/>
            <person name="Nagy L.G."/>
            <person name="Martin F."/>
            <person name="Kauserud H."/>
        </authorList>
    </citation>
    <scope>NUCLEOTIDE SEQUENCE</scope>
    <source>
        <strain evidence="2">CBHHK067</strain>
    </source>
</reference>
<gene>
    <name evidence="2" type="ORF">B0H17DRAFT_1193777</name>
</gene>
<dbReference type="EMBL" id="JARKIE010000010">
    <property type="protein sequence ID" value="KAJ7704569.1"/>
    <property type="molecule type" value="Genomic_DNA"/>
</dbReference>
<organism evidence="2 3">
    <name type="scientific">Mycena rosella</name>
    <name type="common">Pink bonnet</name>
    <name type="synonym">Agaricus rosellus</name>
    <dbReference type="NCBI Taxonomy" id="1033263"/>
    <lineage>
        <taxon>Eukaryota</taxon>
        <taxon>Fungi</taxon>
        <taxon>Dikarya</taxon>
        <taxon>Basidiomycota</taxon>
        <taxon>Agaricomycotina</taxon>
        <taxon>Agaricomycetes</taxon>
        <taxon>Agaricomycetidae</taxon>
        <taxon>Agaricales</taxon>
        <taxon>Marasmiineae</taxon>
        <taxon>Mycenaceae</taxon>
        <taxon>Mycena</taxon>
    </lineage>
</organism>
<sequence length="309" mass="34601">MFRTPSTGSSESTPTPPCSPTPPEPSVLYTPWLARHPPALPRALLVPPSPLRPPTPTPIAQSVSPSPTTQLFHSFLTLTYMSDGHASPVPSEPMEPEQAFIPAWRSFQTSKITLATMPPHFDGVGKSKWDTWHETLKNYMWAYSKEFATPKAKIAFTISLLGSKDGTPTPARVLDEDNEELPEGYSFKKFLDDLSRTFKDQNKSALANFIQAFELNAEEAGYHLYSEHGEHNQFLCENLENLVNPEVHSQLYAGGIEIPEDYLMMKKRMMTIGRILEPEKLRNAQLKHNTGTPFWVPAKIPVTPTGNTR</sequence>
<evidence type="ECO:0000313" key="2">
    <source>
        <dbReference type="EMBL" id="KAJ7704569.1"/>
    </source>
</evidence>
<dbReference type="Proteomes" id="UP001221757">
    <property type="component" value="Unassembled WGS sequence"/>
</dbReference>
<feature type="region of interest" description="Disordered" evidence="1">
    <location>
        <begin position="47"/>
        <end position="67"/>
    </location>
</feature>
<feature type="region of interest" description="Disordered" evidence="1">
    <location>
        <begin position="1"/>
        <end position="30"/>
    </location>
</feature>
<accession>A0AAD7GT45</accession>
<feature type="compositionally biased region" description="Low complexity" evidence="1">
    <location>
        <begin position="1"/>
        <end position="13"/>
    </location>
</feature>
<feature type="compositionally biased region" description="Pro residues" evidence="1">
    <location>
        <begin position="14"/>
        <end position="25"/>
    </location>
</feature>
<dbReference type="AlphaFoldDB" id="A0AAD7GT45"/>
<name>A0AAD7GT45_MYCRO</name>
<evidence type="ECO:0000256" key="1">
    <source>
        <dbReference type="SAM" id="MobiDB-lite"/>
    </source>
</evidence>
<feature type="compositionally biased region" description="Pro residues" evidence="1">
    <location>
        <begin position="47"/>
        <end position="57"/>
    </location>
</feature>
<evidence type="ECO:0000313" key="3">
    <source>
        <dbReference type="Proteomes" id="UP001221757"/>
    </source>
</evidence>